<feature type="binding site" evidence="9">
    <location>
        <begin position="65"/>
        <end position="72"/>
    </location>
    <ligand>
        <name>ATP</name>
        <dbReference type="ChEBI" id="CHEBI:30616"/>
    </ligand>
</feature>
<dbReference type="InterPro" id="IPR001238">
    <property type="entry name" value="DNA-binding_RecF"/>
</dbReference>
<feature type="region of interest" description="Disordered" evidence="11">
    <location>
        <begin position="1"/>
        <end position="26"/>
    </location>
</feature>
<evidence type="ECO:0000256" key="3">
    <source>
        <dbReference type="ARBA" id="ARBA00020170"/>
    </source>
</evidence>
<dbReference type="GO" id="GO:0003697">
    <property type="term" value="F:single-stranded DNA binding"/>
    <property type="evidence" value="ECO:0007669"/>
    <property type="project" value="UniProtKB-UniRule"/>
</dbReference>
<dbReference type="Gene3D" id="3.40.50.300">
    <property type="entry name" value="P-loop containing nucleotide triphosphate hydrolases"/>
    <property type="match status" value="1"/>
</dbReference>
<dbReference type="KEGG" id="apb:SAR116_1556"/>
<protein>
    <recommendedName>
        <fullName evidence="3 9">DNA replication and repair protein RecF</fullName>
    </recommendedName>
</protein>
<evidence type="ECO:0000256" key="1">
    <source>
        <dbReference type="ARBA" id="ARBA00004496"/>
    </source>
</evidence>
<dbReference type="Pfam" id="PF02463">
    <property type="entry name" value="SMC_N"/>
    <property type="match status" value="1"/>
</dbReference>
<keyword evidence="8 9" id="KW-0238">DNA-binding</keyword>
<dbReference type="HOGENOM" id="CLU_040267_2_0_5"/>
<evidence type="ECO:0000256" key="7">
    <source>
        <dbReference type="ARBA" id="ARBA00022840"/>
    </source>
</evidence>
<proteinExistence type="inferred from homology"/>
<comment type="similarity">
    <text evidence="2 9 10">Belongs to the RecF family.</text>
</comment>
<evidence type="ECO:0000256" key="5">
    <source>
        <dbReference type="ARBA" id="ARBA00022705"/>
    </source>
</evidence>
<dbReference type="PROSITE" id="PS00618">
    <property type="entry name" value="RECF_2"/>
    <property type="match status" value="1"/>
</dbReference>
<keyword evidence="5 9" id="KW-0235">DNA replication</keyword>
<sequence>MTALSHHFRQATDSGHDHNGKAVGDGFAHSASRPQLWLSGLLLNNFRNYETVRLEFGQAPVVLVGANGAGKTNLLEAISLLSPGKGMRRAKTAHLARIGAAMPDWSVSAALETEDGVMQIGTGVPADSQTGRRIMRREGMTVSQADIATQLSVSWLTPQMDGVFIDSPGARRRFLDRLVIAFDAAHIGRTNRYEKLMRERTLLISEGRGDAGWFNALEASLAETAIAITAARRALIHDLNEEARHGWHGFPGVRLELQGDIENWLDEMPALAVEDRHMAAAANLRTDGTSALPGPHASEVNAYDVAGDTPAYLASTGQQKALLIAVVLAHARLQERRLGRPPIMLLDDVAAHLDAKRRSALFEALFDLGGQSWFSGSDASLFDGLGKAAQFMKIHDAEHDAEHDSGVITKTPKCEWLI</sequence>
<name>D5BU52_PUNMI</name>
<dbReference type="eggNOG" id="COG1195">
    <property type="taxonomic scope" value="Bacteria"/>
</dbReference>
<dbReference type="Proteomes" id="UP000007460">
    <property type="component" value="Chromosome"/>
</dbReference>
<keyword evidence="6 9" id="KW-0547">Nucleotide-binding</keyword>
<evidence type="ECO:0000256" key="10">
    <source>
        <dbReference type="RuleBase" id="RU000578"/>
    </source>
</evidence>
<keyword evidence="9 10" id="KW-0234">DNA repair</keyword>
<keyword evidence="9 10" id="KW-0742">SOS response</keyword>
<reference evidence="13 14" key="1">
    <citation type="journal article" date="2010" name="J. Bacteriol.">
        <title>Complete genome sequence of "Candidatus Puniceispirillum marinum" IMCC1322, a representative of the SAR116 clade in the Alphaproteobacteria.</title>
        <authorList>
            <person name="Oh H.M."/>
            <person name="Kwon K.K."/>
            <person name="Kang I."/>
            <person name="Kang S.G."/>
            <person name="Lee J.H."/>
            <person name="Kim S.J."/>
            <person name="Cho J.C."/>
        </authorList>
    </citation>
    <scope>NUCLEOTIDE SEQUENCE [LARGE SCALE GENOMIC DNA]</scope>
    <source>
        <strain evidence="13 14">IMCC1322</strain>
    </source>
</reference>
<evidence type="ECO:0000256" key="9">
    <source>
        <dbReference type="HAMAP-Rule" id="MF_00365"/>
    </source>
</evidence>
<dbReference type="RefSeq" id="WP_013046426.1">
    <property type="nucleotide sequence ID" value="NC_014010.1"/>
</dbReference>
<comment type="function">
    <text evidence="9 10">The RecF protein is involved in DNA metabolism; it is required for DNA replication and normal SOS inducibility. RecF binds preferentially to single-stranded, linear DNA. It also seems to bind ATP.</text>
</comment>
<dbReference type="Gene3D" id="1.20.1050.90">
    <property type="entry name" value="RecF/RecN/SMC, N-terminal domain"/>
    <property type="match status" value="1"/>
</dbReference>
<dbReference type="AlphaFoldDB" id="D5BU52"/>
<comment type="subcellular location">
    <subcellularLocation>
        <location evidence="1 9 10">Cytoplasm</location>
    </subcellularLocation>
</comment>
<dbReference type="GO" id="GO:0006302">
    <property type="term" value="P:double-strand break repair"/>
    <property type="evidence" value="ECO:0007669"/>
    <property type="project" value="TreeGrafter"/>
</dbReference>
<dbReference type="STRING" id="488538.SAR116_1556"/>
<organism evidence="13 14">
    <name type="scientific">Puniceispirillum marinum (strain IMCC1322)</name>
    <dbReference type="NCBI Taxonomy" id="488538"/>
    <lineage>
        <taxon>Bacteria</taxon>
        <taxon>Pseudomonadati</taxon>
        <taxon>Pseudomonadota</taxon>
        <taxon>Alphaproteobacteria</taxon>
        <taxon>Candidatus Puniceispirillales</taxon>
        <taxon>Candidatus Puniceispirillaceae</taxon>
        <taxon>Candidatus Puniceispirillum</taxon>
    </lineage>
</organism>
<dbReference type="OrthoDB" id="9803889at2"/>
<keyword evidence="7 9" id="KW-0067">ATP-binding</keyword>
<evidence type="ECO:0000256" key="11">
    <source>
        <dbReference type="SAM" id="MobiDB-lite"/>
    </source>
</evidence>
<dbReference type="PANTHER" id="PTHR32182:SF0">
    <property type="entry name" value="DNA REPLICATION AND REPAIR PROTEIN RECF"/>
    <property type="match status" value="1"/>
</dbReference>
<dbReference type="EMBL" id="CP001751">
    <property type="protein sequence ID" value="ADE39799.1"/>
    <property type="molecule type" value="Genomic_DNA"/>
</dbReference>
<dbReference type="NCBIfam" id="TIGR00611">
    <property type="entry name" value="recf"/>
    <property type="match status" value="1"/>
</dbReference>
<dbReference type="HAMAP" id="MF_00365">
    <property type="entry name" value="RecF"/>
    <property type="match status" value="1"/>
</dbReference>
<keyword evidence="13" id="KW-0378">Hydrolase</keyword>
<evidence type="ECO:0000256" key="6">
    <source>
        <dbReference type="ARBA" id="ARBA00022741"/>
    </source>
</evidence>
<gene>
    <name evidence="9" type="primary">recF</name>
    <name evidence="13" type="ordered locus">SAR116_1556</name>
</gene>
<dbReference type="InterPro" id="IPR027417">
    <property type="entry name" value="P-loop_NTPase"/>
</dbReference>
<dbReference type="GO" id="GO:0000731">
    <property type="term" value="P:DNA synthesis involved in DNA repair"/>
    <property type="evidence" value="ECO:0007669"/>
    <property type="project" value="TreeGrafter"/>
</dbReference>
<accession>D5BU52</accession>
<evidence type="ECO:0000256" key="2">
    <source>
        <dbReference type="ARBA" id="ARBA00008016"/>
    </source>
</evidence>
<evidence type="ECO:0000313" key="13">
    <source>
        <dbReference type="EMBL" id="ADE39799.1"/>
    </source>
</evidence>
<dbReference type="GO" id="GO:0006260">
    <property type="term" value="P:DNA replication"/>
    <property type="evidence" value="ECO:0007669"/>
    <property type="project" value="UniProtKB-UniRule"/>
</dbReference>
<dbReference type="GO" id="GO:0009432">
    <property type="term" value="P:SOS response"/>
    <property type="evidence" value="ECO:0007669"/>
    <property type="project" value="UniProtKB-UniRule"/>
</dbReference>
<evidence type="ECO:0000256" key="8">
    <source>
        <dbReference type="ARBA" id="ARBA00023125"/>
    </source>
</evidence>
<feature type="domain" description="RecF/RecN/SMC N-terminal" evidence="12">
    <location>
        <begin position="38"/>
        <end position="365"/>
    </location>
</feature>
<dbReference type="GO" id="GO:0016787">
    <property type="term" value="F:hydrolase activity"/>
    <property type="evidence" value="ECO:0007669"/>
    <property type="project" value="UniProtKB-KW"/>
</dbReference>
<evidence type="ECO:0000313" key="14">
    <source>
        <dbReference type="Proteomes" id="UP000007460"/>
    </source>
</evidence>
<dbReference type="SUPFAM" id="SSF52540">
    <property type="entry name" value="P-loop containing nucleoside triphosphate hydrolases"/>
    <property type="match status" value="1"/>
</dbReference>
<dbReference type="InterPro" id="IPR003395">
    <property type="entry name" value="RecF/RecN/SMC_N"/>
</dbReference>
<keyword evidence="4 9" id="KW-0963">Cytoplasm</keyword>
<dbReference type="GO" id="GO:0005737">
    <property type="term" value="C:cytoplasm"/>
    <property type="evidence" value="ECO:0007669"/>
    <property type="project" value="UniProtKB-SubCell"/>
</dbReference>
<keyword evidence="14" id="KW-1185">Reference proteome</keyword>
<dbReference type="InterPro" id="IPR018078">
    <property type="entry name" value="DNA-binding_RecF_CS"/>
</dbReference>
<dbReference type="InterPro" id="IPR042174">
    <property type="entry name" value="RecF_2"/>
</dbReference>
<evidence type="ECO:0000259" key="12">
    <source>
        <dbReference type="Pfam" id="PF02463"/>
    </source>
</evidence>
<dbReference type="PANTHER" id="PTHR32182">
    <property type="entry name" value="DNA REPLICATION AND REPAIR PROTEIN RECF"/>
    <property type="match status" value="1"/>
</dbReference>
<dbReference type="GO" id="GO:0005524">
    <property type="term" value="F:ATP binding"/>
    <property type="evidence" value="ECO:0007669"/>
    <property type="project" value="UniProtKB-UniRule"/>
</dbReference>
<evidence type="ECO:0000256" key="4">
    <source>
        <dbReference type="ARBA" id="ARBA00022490"/>
    </source>
</evidence>
<keyword evidence="9 10" id="KW-0227">DNA damage</keyword>